<gene>
    <name evidence="2" type="ORF">GSLYS_00007101001</name>
</gene>
<comment type="caution">
    <text evidence="2">The sequence shown here is derived from an EMBL/GenBank/DDBJ whole genome shotgun (WGS) entry which is preliminary data.</text>
</comment>
<evidence type="ECO:0000313" key="3">
    <source>
        <dbReference type="Proteomes" id="UP001497497"/>
    </source>
</evidence>
<feature type="compositionally biased region" description="Polar residues" evidence="1">
    <location>
        <begin position="28"/>
        <end position="37"/>
    </location>
</feature>
<organism evidence="2 3">
    <name type="scientific">Lymnaea stagnalis</name>
    <name type="common">Great pond snail</name>
    <name type="synonym">Helix stagnalis</name>
    <dbReference type="NCBI Taxonomy" id="6523"/>
    <lineage>
        <taxon>Eukaryota</taxon>
        <taxon>Metazoa</taxon>
        <taxon>Spiralia</taxon>
        <taxon>Lophotrochozoa</taxon>
        <taxon>Mollusca</taxon>
        <taxon>Gastropoda</taxon>
        <taxon>Heterobranchia</taxon>
        <taxon>Euthyneura</taxon>
        <taxon>Panpulmonata</taxon>
        <taxon>Hygrophila</taxon>
        <taxon>Lymnaeoidea</taxon>
        <taxon>Lymnaeidae</taxon>
        <taxon>Lymnaea</taxon>
    </lineage>
</organism>
<feature type="compositionally biased region" description="Basic residues" evidence="1">
    <location>
        <begin position="82"/>
        <end position="95"/>
    </location>
</feature>
<protein>
    <submittedName>
        <fullName evidence="2">Uncharacterized protein</fullName>
    </submittedName>
</protein>
<dbReference type="SUPFAM" id="SSF50494">
    <property type="entry name" value="Trypsin-like serine proteases"/>
    <property type="match status" value="1"/>
</dbReference>
<feature type="region of interest" description="Disordered" evidence="1">
    <location>
        <begin position="18"/>
        <end position="124"/>
    </location>
</feature>
<accession>A0AAV2HLI7</accession>
<proteinExistence type="predicted"/>
<dbReference type="Proteomes" id="UP001497497">
    <property type="component" value="Unassembled WGS sequence"/>
</dbReference>
<keyword evidence="3" id="KW-1185">Reference proteome</keyword>
<name>A0AAV2HLI7_LYMST</name>
<dbReference type="AlphaFoldDB" id="A0AAV2HLI7"/>
<feature type="non-terminal residue" evidence="2">
    <location>
        <position position="1"/>
    </location>
</feature>
<dbReference type="EMBL" id="CAXITT010000133">
    <property type="protein sequence ID" value="CAL1533083.1"/>
    <property type="molecule type" value="Genomic_DNA"/>
</dbReference>
<feature type="compositionally biased region" description="Polar residues" evidence="1">
    <location>
        <begin position="111"/>
        <end position="121"/>
    </location>
</feature>
<feature type="non-terminal residue" evidence="2">
    <location>
        <position position="383"/>
    </location>
</feature>
<evidence type="ECO:0000256" key="1">
    <source>
        <dbReference type="SAM" id="MobiDB-lite"/>
    </source>
</evidence>
<sequence>GKQTVLAGDNKKILTICYPPDVIDDGNKTNVHSQGANTRKRKTPSAKNLKQSPVSGDNKQILDPCLPNNEAKEPNKNEQNVRAKKRKKSSAKKSKQTLLSGDDKLALHPSDANNKDSNNLSPCKKHKSAVSLQLKDCRKYPGHPKFYPFYDFSYLDLQHPYNNERQFNDLVRALGNLVVKVYFIGTSPDRPPVYMATTEECKGTGNIVSSVMKRKKDSMHCPLLECEVCKEHPGSQWGEITVDTAAHVVCDDHEVKRTICVLDYNDENAIVKILQGVRKNKISEVNDTCKFMCVTHDTKLVGELRKKIKSLQKIHEQLYKKYVTLTQNNLVILVSHPHGCQKHVTFGQYTRKYVSKRLRSKTYYTKYKYNLPSCPGSSGAPIY</sequence>
<reference evidence="2 3" key="1">
    <citation type="submission" date="2024-04" db="EMBL/GenBank/DDBJ databases">
        <authorList>
            <consortium name="Genoscope - CEA"/>
            <person name="William W."/>
        </authorList>
    </citation>
    <scope>NUCLEOTIDE SEQUENCE [LARGE SCALE GENOMIC DNA]</scope>
</reference>
<feature type="compositionally biased region" description="Polar residues" evidence="1">
    <location>
        <begin position="45"/>
        <end position="58"/>
    </location>
</feature>
<dbReference type="InterPro" id="IPR009003">
    <property type="entry name" value="Peptidase_S1_PA"/>
</dbReference>
<evidence type="ECO:0000313" key="2">
    <source>
        <dbReference type="EMBL" id="CAL1533083.1"/>
    </source>
</evidence>
<feature type="compositionally biased region" description="Basic and acidic residues" evidence="1">
    <location>
        <begin position="70"/>
        <end position="81"/>
    </location>
</feature>